<feature type="compositionally biased region" description="Polar residues" evidence="1">
    <location>
        <begin position="25"/>
        <end position="37"/>
    </location>
</feature>
<feature type="signal peptide" evidence="2">
    <location>
        <begin position="1"/>
        <end position="22"/>
    </location>
</feature>
<dbReference type="PROSITE" id="PS51257">
    <property type="entry name" value="PROKAR_LIPOPROTEIN"/>
    <property type="match status" value="1"/>
</dbReference>
<protein>
    <submittedName>
        <fullName evidence="3">Uncharacterized protein</fullName>
    </submittedName>
</protein>
<feature type="chain" id="PRO_5046872063" evidence="2">
    <location>
        <begin position="23"/>
        <end position="57"/>
    </location>
</feature>
<dbReference type="RefSeq" id="WP_379792660.1">
    <property type="nucleotide sequence ID" value="NZ_JBHSQB010000009.1"/>
</dbReference>
<evidence type="ECO:0000256" key="1">
    <source>
        <dbReference type="SAM" id="MobiDB-lite"/>
    </source>
</evidence>
<feature type="region of interest" description="Disordered" evidence="1">
    <location>
        <begin position="24"/>
        <end position="57"/>
    </location>
</feature>
<proteinExistence type="predicted"/>
<dbReference type="Proteomes" id="UP001596287">
    <property type="component" value="Unassembled WGS sequence"/>
</dbReference>
<organism evidence="3 4">
    <name type="scientific">Flavobacterium qiangtangense</name>
    <dbReference type="NCBI Taxonomy" id="1442595"/>
    <lineage>
        <taxon>Bacteria</taxon>
        <taxon>Pseudomonadati</taxon>
        <taxon>Bacteroidota</taxon>
        <taxon>Flavobacteriia</taxon>
        <taxon>Flavobacteriales</taxon>
        <taxon>Flavobacteriaceae</taxon>
        <taxon>Flavobacterium</taxon>
    </lineage>
</organism>
<feature type="compositionally biased region" description="Pro residues" evidence="1">
    <location>
        <begin position="45"/>
        <end position="57"/>
    </location>
</feature>
<evidence type="ECO:0000256" key="2">
    <source>
        <dbReference type="SAM" id="SignalP"/>
    </source>
</evidence>
<keyword evidence="4" id="KW-1185">Reference proteome</keyword>
<dbReference type="EMBL" id="JBHSQB010000009">
    <property type="protein sequence ID" value="MFC6097696.1"/>
    <property type="molecule type" value="Genomic_DNA"/>
</dbReference>
<evidence type="ECO:0000313" key="4">
    <source>
        <dbReference type="Proteomes" id="UP001596287"/>
    </source>
</evidence>
<accession>A0ABW1PRF5</accession>
<keyword evidence="2" id="KW-0732">Signal</keyword>
<evidence type="ECO:0000313" key="3">
    <source>
        <dbReference type="EMBL" id="MFC6097696.1"/>
    </source>
</evidence>
<gene>
    <name evidence="3" type="ORF">ACFPVY_13650</name>
</gene>
<sequence length="57" mass="5596">MKKIFFALAIIISCASIISCDADSVSDNAQSNPSADSGGTGTVPPVKPPPPPPGNGG</sequence>
<comment type="caution">
    <text evidence="3">The sequence shown here is derived from an EMBL/GenBank/DDBJ whole genome shotgun (WGS) entry which is preliminary data.</text>
</comment>
<name>A0ABW1PRF5_9FLAO</name>
<reference evidence="4" key="1">
    <citation type="journal article" date="2019" name="Int. J. Syst. Evol. Microbiol.">
        <title>The Global Catalogue of Microorganisms (GCM) 10K type strain sequencing project: providing services to taxonomists for standard genome sequencing and annotation.</title>
        <authorList>
            <consortium name="The Broad Institute Genomics Platform"/>
            <consortium name="The Broad Institute Genome Sequencing Center for Infectious Disease"/>
            <person name="Wu L."/>
            <person name="Ma J."/>
        </authorList>
    </citation>
    <scope>NUCLEOTIDE SEQUENCE [LARGE SCALE GENOMIC DNA]</scope>
    <source>
        <strain evidence="4">CCUG 49679</strain>
    </source>
</reference>